<name>A0AAD7UHL2_9STRA</name>
<proteinExistence type="predicted"/>
<evidence type="ECO:0000313" key="4">
    <source>
        <dbReference type="Proteomes" id="UP001230188"/>
    </source>
</evidence>
<dbReference type="AlphaFoldDB" id="A0AAD7UHL2"/>
<dbReference type="SUPFAM" id="SSF51045">
    <property type="entry name" value="WW domain"/>
    <property type="match status" value="1"/>
</dbReference>
<keyword evidence="4" id="KW-1185">Reference proteome</keyword>
<evidence type="ECO:0000256" key="1">
    <source>
        <dbReference type="SAM" id="Phobius"/>
    </source>
</evidence>
<dbReference type="InterPro" id="IPR030030">
    <property type="entry name" value="Sav"/>
</dbReference>
<gene>
    <name evidence="3" type="ORF">CTAYLR_008934</name>
</gene>
<keyword evidence="1" id="KW-1133">Transmembrane helix</keyword>
<accession>A0AAD7UHL2</accession>
<dbReference type="GO" id="GO:0035329">
    <property type="term" value="P:hippo signaling"/>
    <property type="evidence" value="ECO:0007669"/>
    <property type="project" value="InterPro"/>
</dbReference>
<dbReference type="GO" id="GO:0060090">
    <property type="term" value="F:molecular adaptor activity"/>
    <property type="evidence" value="ECO:0007669"/>
    <property type="project" value="InterPro"/>
</dbReference>
<reference evidence="3" key="1">
    <citation type="submission" date="2023-01" db="EMBL/GenBank/DDBJ databases">
        <title>Metagenome sequencing of chrysophaentin producing Chrysophaeum taylorii.</title>
        <authorList>
            <person name="Davison J."/>
            <person name="Bewley C."/>
        </authorList>
    </citation>
    <scope>NUCLEOTIDE SEQUENCE</scope>
    <source>
        <strain evidence="3">NIES-1699</strain>
    </source>
</reference>
<dbReference type="GO" id="GO:0008285">
    <property type="term" value="P:negative regulation of cell population proliferation"/>
    <property type="evidence" value="ECO:0007669"/>
    <property type="project" value="TreeGrafter"/>
</dbReference>
<dbReference type="PANTHER" id="PTHR47522">
    <property type="entry name" value="SALVADOR FAMILY WW DOMAIN-CONTAINING PROTEIN 1"/>
    <property type="match status" value="1"/>
</dbReference>
<dbReference type="CDD" id="cd00201">
    <property type="entry name" value="WW"/>
    <property type="match status" value="1"/>
</dbReference>
<dbReference type="EMBL" id="JAQMWT010000242">
    <property type="protein sequence ID" value="KAJ8606904.1"/>
    <property type="molecule type" value="Genomic_DNA"/>
</dbReference>
<dbReference type="InterPro" id="IPR001202">
    <property type="entry name" value="WW_dom"/>
</dbReference>
<sequence length="179" mass="18856">MGRGGWGHGPGPWGPGPGLVAGAVVAGAVGGAVIAANRPPPRYHRYPHRVVVVQPPPDVVLAPNERMVQLQRPAGVPPGSSIEVMIEGRNYYVPIPQGVPEGGYFNCKVPLVVVQSAPVPVQAAVATPAVAAPVQQPPPPAYVGEAPLPPGWEQKVAPDGRAYYVDHNTKTTHWERPYM</sequence>
<dbReference type="SMART" id="SM00456">
    <property type="entry name" value="WW"/>
    <property type="match status" value="1"/>
</dbReference>
<comment type="caution">
    <text evidence="3">The sequence shown here is derived from an EMBL/GenBank/DDBJ whole genome shotgun (WGS) entry which is preliminary data.</text>
</comment>
<evidence type="ECO:0000313" key="3">
    <source>
        <dbReference type="EMBL" id="KAJ8606904.1"/>
    </source>
</evidence>
<dbReference type="PANTHER" id="PTHR47522:SF2">
    <property type="entry name" value="PROTEIN SALVADOR HOMOLOG 1"/>
    <property type="match status" value="1"/>
</dbReference>
<evidence type="ECO:0000259" key="2">
    <source>
        <dbReference type="PROSITE" id="PS50020"/>
    </source>
</evidence>
<dbReference type="PROSITE" id="PS50020">
    <property type="entry name" value="WW_DOMAIN_2"/>
    <property type="match status" value="1"/>
</dbReference>
<keyword evidence="1" id="KW-0472">Membrane</keyword>
<dbReference type="PRINTS" id="PR00403">
    <property type="entry name" value="WWDOMAIN"/>
</dbReference>
<organism evidence="3 4">
    <name type="scientific">Chrysophaeum taylorii</name>
    <dbReference type="NCBI Taxonomy" id="2483200"/>
    <lineage>
        <taxon>Eukaryota</taxon>
        <taxon>Sar</taxon>
        <taxon>Stramenopiles</taxon>
        <taxon>Ochrophyta</taxon>
        <taxon>Pelagophyceae</taxon>
        <taxon>Pelagomonadales</taxon>
        <taxon>Pelagomonadaceae</taxon>
        <taxon>Chrysophaeum</taxon>
    </lineage>
</organism>
<keyword evidence="1" id="KW-0812">Transmembrane</keyword>
<dbReference type="GO" id="GO:0005829">
    <property type="term" value="C:cytosol"/>
    <property type="evidence" value="ECO:0007669"/>
    <property type="project" value="TreeGrafter"/>
</dbReference>
<dbReference type="Proteomes" id="UP001230188">
    <property type="component" value="Unassembled WGS sequence"/>
</dbReference>
<dbReference type="Gene3D" id="2.20.70.10">
    <property type="match status" value="1"/>
</dbReference>
<dbReference type="Pfam" id="PF00397">
    <property type="entry name" value="WW"/>
    <property type="match status" value="1"/>
</dbReference>
<feature type="transmembrane region" description="Helical" evidence="1">
    <location>
        <begin position="16"/>
        <end position="36"/>
    </location>
</feature>
<protein>
    <recommendedName>
        <fullName evidence="2">WW domain-containing protein</fullName>
    </recommendedName>
</protein>
<dbReference type="InterPro" id="IPR036020">
    <property type="entry name" value="WW_dom_sf"/>
</dbReference>
<feature type="domain" description="WW" evidence="2">
    <location>
        <begin position="146"/>
        <end position="179"/>
    </location>
</feature>